<dbReference type="EMBL" id="BMAT01007395">
    <property type="protein sequence ID" value="GFR63296.1"/>
    <property type="molecule type" value="Genomic_DNA"/>
</dbReference>
<dbReference type="Proteomes" id="UP000762676">
    <property type="component" value="Unassembled WGS sequence"/>
</dbReference>
<evidence type="ECO:0000313" key="1">
    <source>
        <dbReference type="EMBL" id="GFR63296.1"/>
    </source>
</evidence>
<dbReference type="AlphaFoldDB" id="A0AAV4ES03"/>
<protein>
    <recommendedName>
        <fullName evidence="3">CUB domain-containing protein</fullName>
    </recommendedName>
</protein>
<proteinExistence type="predicted"/>
<accession>A0AAV4ES03</accession>
<evidence type="ECO:0008006" key="3">
    <source>
        <dbReference type="Google" id="ProtNLM"/>
    </source>
</evidence>
<gene>
    <name evidence="1" type="ORF">ElyMa_003600900</name>
</gene>
<comment type="caution">
    <text evidence="1">The sequence shown here is derived from an EMBL/GenBank/DDBJ whole genome shotgun (WGS) entry which is preliminary data.</text>
</comment>
<reference evidence="1 2" key="1">
    <citation type="journal article" date="2021" name="Elife">
        <title>Chloroplast acquisition without the gene transfer in kleptoplastic sea slugs, Plakobranchus ocellatus.</title>
        <authorList>
            <person name="Maeda T."/>
            <person name="Takahashi S."/>
            <person name="Yoshida T."/>
            <person name="Shimamura S."/>
            <person name="Takaki Y."/>
            <person name="Nagai Y."/>
            <person name="Toyoda A."/>
            <person name="Suzuki Y."/>
            <person name="Arimoto A."/>
            <person name="Ishii H."/>
            <person name="Satoh N."/>
            <person name="Nishiyama T."/>
            <person name="Hasebe M."/>
            <person name="Maruyama T."/>
            <person name="Minagawa J."/>
            <person name="Obokata J."/>
            <person name="Shigenobu S."/>
        </authorList>
    </citation>
    <scope>NUCLEOTIDE SEQUENCE [LARGE SCALE GENOMIC DNA]</scope>
</reference>
<name>A0AAV4ES03_9GAST</name>
<evidence type="ECO:0000313" key="2">
    <source>
        <dbReference type="Proteomes" id="UP000762676"/>
    </source>
</evidence>
<keyword evidence="2" id="KW-1185">Reference proteome</keyword>
<sequence length="174" mass="19809">MMTNQRFYIPRRTLWVAALLFIGSFSEVSSSCGLGRIKKLVPEKAETFRFPEDVYTMFGAGIDISCLEIWFMRFRSTHSEFKFDHVDLEPPAIHDDYSTCQEEVALYVGTTVRPYRNLTTLCGKKTSHTYTNGPDVLLVYTRGAASNTRVRSFSLTYNRVWFSGSGSAKTNIGR</sequence>
<organism evidence="1 2">
    <name type="scientific">Elysia marginata</name>
    <dbReference type="NCBI Taxonomy" id="1093978"/>
    <lineage>
        <taxon>Eukaryota</taxon>
        <taxon>Metazoa</taxon>
        <taxon>Spiralia</taxon>
        <taxon>Lophotrochozoa</taxon>
        <taxon>Mollusca</taxon>
        <taxon>Gastropoda</taxon>
        <taxon>Heterobranchia</taxon>
        <taxon>Euthyneura</taxon>
        <taxon>Panpulmonata</taxon>
        <taxon>Sacoglossa</taxon>
        <taxon>Placobranchoidea</taxon>
        <taxon>Plakobranchidae</taxon>
        <taxon>Elysia</taxon>
    </lineage>
</organism>